<dbReference type="Pfam" id="PF03968">
    <property type="entry name" value="LptD_N"/>
    <property type="match status" value="1"/>
</dbReference>
<feature type="signal peptide" evidence="4">
    <location>
        <begin position="1"/>
        <end position="28"/>
    </location>
</feature>
<keyword evidence="2 4" id="KW-0732">Signal</keyword>
<comment type="subcellular location">
    <subcellularLocation>
        <location evidence="4">Periplasm</location>
    </subcellularLocation>
</comment>
<proteinExistence type="inferred from homology"/>
<keyword evidence="8" id="KW-1185">Reference proteome</keyword>
<comment type="subunit">
    <text evidence="4">Component of the lipopolysaccharide transport and assembly complex.</text>
</comment>
<evidence type="ECO:0000259" key="6">
    <source>
        <dbReference type="Pfam" id="PF03968"/>
    </source>
</evidence>
<gene>
    <name evidence="4" type="primary">lptA</name>
    <name evidence="7" type="ORF">GCM10009111_04710</name>
</gene>
<comment type="similarity">
    <text evidence="4">Belongs to the LptA family.</text>
</comment>
<dbReference type="PANTHER" id="PTHR36504:SF1">
    <property type="entry name" value="LIPOPOLYSACCHARIDE EXPORT SYSTEM PROTEIN LPTA"/>
    <property type="match status" value="1"/>
</dbReference>
<dbReference type="InterPro" id="IPR005653">
    <property type="entry name" value="OstA-like_N"/>
</dbReference>
<feature type="region of interest" description="Disordered" evidence="5">
    <location>
        <begin position="179"/>
        <end position="216"/>
    </location>
</feature>
<evidence type="ECO:0000256" key="4">
    <source>
        <dbReference type="HAMAP-Rule" id="MF_01914"/>
    </source>
</evidence>
<comment type="caution">
    <text evidence="7">The sequence shown here is derived from an EMBL/GenBank/DDBJ whole genome shotgun (WGS) entry which is preliminary data.</text>
</comment>
<dbReference type="InterPro" id="IPR014340">
    <property type="entry name" value="LptA"/>
</dbReference>
<dbReference type="Gene3D" id="2.60.450.10">
    <property type="entry name" value="Lipopolysaccharide (LPS) transport protein A like domain"/>
    <property type="match status" value="1"/>
</dbReference>
<evidence type="ECO:0000256" key="1">
    <source>
        <dbReference type="ARBA" id="ARBA00022448"/>
    </source>
</evidence>
<feature type="domain" description="Organic solvent tolerance-like N-terminal" evidence="6">
    <location>
        <begin position="39"/>
        <end position="152"/>
    </location>
</feature>
<dbReference type="NCBIfam" id="TIGR03002">
    <property type="entry name" value="outer_YhbN_LptA"/>
    <property type="match status" value="1"/>
</dbReference>
<accession>A0ABN1L385</accession>
<feature type="compositionally biased region" description="Basic and acidic residues" evidence="5">
    <location>
        <begin position="179"/>
        <end position="193"/>
    </location>
</feature>
<evidence type="ECO:0000256" key="5">
    <source>
        <dbReference type="SAM" id="MobiDB-lite"/>
    </source>
</evidence>
<dbReference type="HAMAP" id="MF_01914">
    <property type="entry name" value="LPS_assembly_LptA"/>
    <property type="match status" value="1"/>
</dbReference>
<evidence type="ECO:0000313" key="7">
    <source>
        <dbReference type="EMBL" id="GAA0811768.1"/>
    </source>
</evidence>
<evidence type="ECO:0000256" key="3">
    <source>
        <dbReference type="ARBA" id="ARBA00022764"/>
    </source>
</evidence>
<comment type="function">
    <text evidence="4">Involved in the assembly of lipopolysaccharide (LPS). Required for the translocation of LPS from the inner membrane to the outer membrane. May form a bridge between the inner membrane and the outer membrane, via interactions with LptC and LptD, thereby facilitating LPS transfer across the periplasm.</text>
</comment>
<dbReference type="RefSeq" id="WP_343814552.1">
    <property type="nucleotide sequence ID" value="NZ_BAAAFA010000001.1"/>
</dbReference>
<protein>
    <recommendedName>
        <fullName evidence="4">Lipopolysaccharide export system protein LptA</fullName>
    </recommendedName>
</protein>
<dbReference type="Proteomes" id="UP001500021">
    <property type="component" value="Unassembled WGS sequence"/>
</dbReference>
<reference evidence="7 8" key="1">
    <citation type="journal article" date="2019" name="Int. J. Syst. Evol. Microbiol.">
        <title>The Global Catalogue of Microorganisms (GCM) 10K type strain sequencing project: providing services to taxonomists for standard genome sequencing and annotation.</title>
        <authorList>
            <consortium name="The Broad Institute Genomics Platform"/>
            <consortium name="The Broad Institute Genome Sequencing Center for Infectious Disease"/>
            <person name="Wu L."/>
            <person name="Ma J."/>
        </authorList>
    </citation>
    <scope>NUCLEOTIDE SEQUENCE [LARGE SCALE GENOMIC DNA]</scope>
    <source>
        <strain evidence="7 8">JCM 15608</strain>
    </source>
</reference>
<feature type="chain" id="PRO_5044946455" description="Lipopolysaccharide export system protein LptA" evidence="4">
    <location>
        <begin position="29"/>
        <end position="216"/>
    </location>
</feature>
<keyword evidence="1 4" id="KW-0813">Transport</keyword>
<evidence type="ECO:0000313" key="8">
    <source>
        <dbReference type="Proteomes" id="UP001500021"/>
    </source>
</evidence>
<name>A0ABN1L385_9GAMM</name>
<evidence type="ECO:0000256" key="2">
    <source>
        <dbReference type="ARBA" id="ARBA00022729"/>
    </source>
</evidence>
<dbReference type="InterPro" id="IPR052037">
    <property type="entry name" value="LPS_export_LptA"/>
</dbReference>
<organism evidence="7 8">
    <name type="scientific">Colwellia asteriadis</name>
    <dbReference type="NCBI Taxonomy" id="517723"/>
    <lineage>
        <taxon>Bacteria</taxon>
        <taxon>Pseudomonadati</taxon>
        <taxon>Pseudomonadota</taxon>
        <taxon>Gammaproteobacteria</taxon>
        <taxon>Alteromonadales</taxon>
        <taxon>Colwelliaceae</taxon>
        <taxon>Colwellia</taxon>
    </lineage>
</organism>
<dbReference type="PANTHER" id="PTHR36504">
    <property type="entry name" value="LIPOPOLYSACCHARIDE EXPORT SYSTEM PROTEIN LPTA"/>
    <property type="match status" value="1"/>
</dbReference>
<dbReference type="EMBL" id="BAAAFA010000001">
    <property type="protein sequence ID" value="GAA0811768.1"/>
    <property type="molecule type" value="Genomic_DNA"/>
</dbReference>
<keyword evidence="3 4" id="KW-0574">Periplasm</keyword>
<sequence length="216" mass="23333" precursor="true">MNKKFNTPLSLLLGSALFFTASLNVVYAAKKDLNQEITVDSKKTAADLKNKIASYLGSVSIRQGSILISADLVQVFSNKDENSDEKSDVYLAKGSPALFQQELEDGSLISLQADEIKYQPSLNIITVAGNAVVKQAGSEVSGSKIIYNTLSEKLEAESNNNETVTTILQPTLLKKQKALKDKAKSDLDKEPKTVSETTEQAPEEATKEEGDSSVEG</sequence>